<dbReference type="PANTHER" id="PTHR11228">
    <property type="entry name" value="RADICAL SAM DOMAIN PROTEIN"/>
    <property type="match status" value="1"/>
</dbReference>
<dbReference type="InterPro" id="IPR058240">
    <property type="entry name" value="rSAM_sf"/>
</dbReference>
<proteinExistence type="predicted"/>
<dbReference type="CDD" id="cd01335">
    <property type="entry name" value="Radical_SAM"/>
    <property type="match status" value="1"/>
</dbReference>
<dbReference type="Gene3D" id="3.20.20.70">
    <property type="entry name" value="Aldolase class I"/>
    <property type="match status" value="1"/>
</dbReference>
<dbReference type="NCBIfam" id="TIGR04085">
    <property type="entry name" value="rSAM_more_4Fe4S"/>
    <property type="match status" value="1"/>
</dbReference>
<dbReference type="InterPro" id="IPR006638">
    <property type="entry name" value="Elp3/MiaA/NifB-like_rSAM"/>
</dbReference>
<reference evidence="6" key="1">
    <citation type="journal article" date="2021" name="PeerJ">
        <title>Extensive microbial diversity within the chicken gut microbiome revealed by metagenomics and culture.</title>
        <authorList>
            <person name="Gilroy R."/>
            <person name="Ravi A."/>
            <person name="Getino M."/>
            <person name="Pursley I."/>
            <person name="Horton D.L."/>
            <person name="Alikhan N.F."/>
            <person name="Baker D."/>
            <person name="Gharbi K."/>
            <person name="Hall N."/>
            <person name="Watson M."/>
            <person name="Adriaenssens E.M."/>
            <person name="Foster-Nyarko E."/>
            <person name="Jarju S."/>
            <person name="Secka A."/>
            <person name="Antonio M."/>
            <person name="Oren A."/>
            <person name="Chaudhuri R.R."/>
            <person name="La Ragione R."/>
            <person name="Hildebrand F."/>
            <person name="Pallen M.J."/>
        </authorList>
    </citation>
    <scope>NUCLEOTIDE SEQUENCE</scope>
    <source>
        <strain evidence="6">USAMLcec12-2067</strain>
    </source>
</reference>
<dbReference type="Pfam" id="PF13186">
    <property type="entry name" value="SPASM"/>
    <property type="match status" value="1"/>
</dbReference>
<dbReference type="CDD" id="cd21125">
    <property type="entry name" value="SPASM_AlbA-like"/>
    <property type="match status" value="1"/>
</dbReference>
<protein>
    <submittedName>
        <fullName evidence="6">Radical SAM protein</fullName>
    </submittedName>
</protein>
<reference evidence="6" key="2">
    <citation type="submission" date="2021-09" db="EMBL/GenBank/DDBJ databases">
        <authorList>
            <person name="Gilroy R."/>
        </authorList>
    </citation>
    <scope>NUCLEOTIDE SEQUENCE</scope>
    <source>
        <strain evidence="6">USAMLcec12-2067</strain>
    </source>
</reference>
<sequence>MCSVREEHGEESALRFAEAVVSFDFAGVPMVGSLDTGYAIGLTREGAGVCARLFEEDVPEEDVAAVDPALFEHLMKGGFFAHSQSGEDGEARAKEGVVAAYLHVTQRCTLDCAGCYSFDAGRNALADAPLDHVLHAVDELAAAGVAQLVISGGEPFLRADLPDIVERAKRAGIAKVVVLSNGMCLSADALARLAPYVDSVSVSFDGSSADAPAHIRGRQRFDQLVQAVRDVQAAGIPAHILPTVHAKNLDELPAYVRLAKELGATLNFSLLSCEASDALAPLLPGDDELRALGRSLLTLDGGRPLALLDAPVGLNLTVKRSCGAGCKEVSVAADGTVYPCHMLQRPELAMGNAFTGSLAEALESDVAQRFRSLDASKFAGCSTCRYVHLCGGGCRARSLFSTGSLESPDSYCAMTQTFYDALGRMMSDSINQRR</sequence>
<evidence type="ECO:0000256" key="2">
    <source>
        <dbReference type="ARBA" id="ARBA00022723"/>
    </source>
</evidence>
<evidence type="ECO:0000259" key="5">
    <source>
        <dbReference type="PROSITE" id="PS51918"/>
    </source>
</evidence>
<dbReference type="GO" id="GO:0051536">
    <property type="term" value="F:iron-sulfur cluster binding"/>
    <property type="evidence" value="ECO:0007669"/>
    <property type="project" value="UniProtKB-KW"/>
</dbReference>
<dbReference type="PROSITE" id="PS51918">
    <property type="entry name" value="RADICAL_SAM"/>
    <property type="match status" value="1"/>
</dbReference>
<dbReference type="SFLD" id="SFLDG01067">
    <property type="entry name" value="SPASM/twitch_domain_containing"/>
    <property type="match status" value="1"/>
</dbReference>
<feature type="domain" description="Radical SAM core" evidence="5">
    <location>
        <begin position="94"/>
        <end position="308"/>
    </location>
</feature>
<dbReference type="SUPFAM" id="SSF102114">
    <property type="entry name" value="Radical SAM enzymes"/>
    <property type="match status" value="1"/>
</dbReference>
<dbReference type="EMBL" id="DYZL01000202">
    <property type="protein sequence ID" value="HJH44110.1"/>
    <property type="molecule type" value="Genomic_DNA"/>
</dbReference>
<accession>A0A9D2VLN2</accession>
<dbReference type="SMART" id="SM00729">
    <property type="entry name" value="Elp3"/>
    <property type="match status" value="1"/>
</dbReference>
<keyword evidence="1" id="KW-0949">S-adenosyl-L-methionine</keyword>
<comment type="caution">
    <text evidence="6">The sequence shown here is derived from an EMBL/GenBank/DDBJ whole genome shotgun (WGS) entry which is preliminary data.</text>
</comment>
<evidence type="ECO:0000313" key="6">
    <source>
        <dbReference type="EMBL" id="HJH44110.1"/>
    </source>
</evidence>
<keyword evidence="4" id="KW-0411">Iron-sulfur</keyword>
<dbReference type="GO" id="GO:0003824">
    <property type="term" value="F:catalytic activity"/>
    <property type="evidence" value="ECO:0007669"/>
    <property type="project" value="InterPro"/>
</dbReference>
<evidence type="ECO:0000256" key="4">
    <source>
        <dbReference type="ARBA" id="ARBA00023014"/>
    </source>
</evidence>
<dbReference type="GO" id="GO:0046872">
    <property type="term" value="F:metal ion binding"/>
    <property type="evidence" value="ECO:0007669"/>
    <property type="project" value="UniProtKB-KW"/>
</dbReference>
<dbReference type="Proteomes" id="UP000789325">
    <property type="component" value="Unassembled WGS sequence"/>
</dbReference>
<dbReference type="PANTHER" id="PTHR11228:SF7">
    <property type="entry name" value="PQQA PEPTIDE CYCLASE"/>
    <property type="match status" value="1"/>
</dbReference>
<keyword evidence="3" id="KW-0408">Iron</keyword>
<dbReference type="InterPro" id="IPR013785">
    <property type="entry name" value="Aldolase_TIM"/>
</dbReference>
<keyword evidence="2" id="KW-0479">Metal-binding</keyword>
<evidence type="ECO:0000313" key="7">
    <source>
        <dbReference type="Proteomes" id="UP000789325"/>
    </source>
</evidence>
<organism evidence="6 7">
    <name type="scientific">Rubneribacter badeniensis</name>
    <dbReference type="NCBI Taxonomy" id="2070688"/>
    <lineage>
        <taxon>Bacteria</taxon>
        <taxon>Bacillati</taxon>
        <taxon>Actinomycetota</taxon>
        <taxon>Coriobacteriia</taxon>
        <taxon>Eggerthellales</taxon>
        <taxon>Eggerthellaceae</taxon>
        <taxon>Rubneribacter</taxon>
    </lineage>
</organism>
<dbReference type="InterPro" id="IPR007197">
    <property type="entry name" value="rSAM"/>
</dbReference>
<gene>
    <name evidence="6" type="ORF">K8V16_10015</name>
</gene>
<evidence type="ECO:0000256" key="1">
    <source>
        <dbReference type="ARBA" id="ARBA00022691"/>
    </source>
</evidence>
<evidence type="ECO:0000256" key="3">
    <source>
        <dbReference type="ARBA" id="ARBA00023004"/>
    </source>
</evidence>
<dbReference type="SFLD" id="SFLDS00029">
    <property type="entry name" value="Radical_SAM"/>
    <property type="match status" value="1"/>
</dbReference>
<dbReference type="InterPro" id="IPR023885">
    <property type="entry name" value="4Fe4S-binding_SPASM_dom"/>
</dbReference>
<dbReference type="InterPro" id="IPR050377">
    <property type="entry name" value="Radical_SAM_PqqE_MftC-like"/>
</dbReference>
<name>A0A9D2VLN2_9ACTN</name>
<dbReference type="SFLD" id="SFLDG01386">
    <property type="entry name" value="main_SPASM_domain-containing"/>
    <property type="match status" value="1"/>
</dbReference>
<dbReference type="Pfam" id="PF04055">
    <property type="entry name" value="Radical_SAM"/>
    <property type="match status" value="1"/>
</dbReference>
<dbReference type="AlphaFoldDB" id="A0A9D2VLN2"/>